<dbReference type="CDD" id="cd05403">
    <property type="entry name" value="NT_KNTase_like"/>
    <property type="match status" value="1"/>
</dbReference>
<comment type="caution">
    <text evidence="2">The sequence shown here is derived from an EMBL/GenBank/DDBJ whole genome shotgun (WGS) entry which is preliminary data.</text>
</comment>
<evidence type="ECO:0000313" key="3">
    <source>
        <dbReference type="Proteomes" id="UP000005139"/>
    </source>
</evidence>
<feature type="domain" description="Polymerase beta nucleotidyltransferase" evidence="1">
    <location>
        <begin position="14"/>
        <end position="108"/>
    </location>
</feature>
<gene>
    <name evidence="2" type="ORF">TcarDRAFT_0780</name>
</gene>
<dbReference type="Gene3D" id="3.30.460.10">
    <property type="entry name" value="Beta Polymerase, domain 2"/>
    <property type="match status" value="1"/>
</dbReference>
<dbReference type="Pfam" id="PF18765">
    <property type="entry name" value="Polbeta"/>
    <property type="match status" value="1"/>
</dbReference>
<dbReference type="AlphaFoldDB" id="A1HT54"/>
<reference evidence="2 3" key="1">
    <citation type="submission" date="2007-01" db="EMBL/GenBank/DDBJ databases">
        <title>Annotation of the draft genome assembly of Thermosinus carboxydivorans Nor1.</title>
        <authorList>
            <consortium name="US DOE Joint Genome Institute (JGI-ORNL)"/>
            <person name="Larimer F."/>
            <person name="Land M."/>
            <person name="Hauser L."/>
        </authorList>
    </citation>
    <scope>NUCLEOTIDE SEQUENCE [LARGE SCALE GENOMIC DNA]</scope>
    <source>
        <strain evidence="2 3">Nor1</strain>
    </source>
</reference>
<dbReference type="eggNOG" id="COG1669">
    <property type="taxonomic scope" value="Bacteria"/>
</dbReference>
<dbReference type="PANTHER" id="PTHR43852">
    <property type="entry name" value="NUCLEOTIDYLTRANSFERASE"/>
    <property type="match status" value="1"/>
</dbReference>
<dbReference type="SUPFAM" id="SSF81301">
    <property type="entry name" value="Nucleotidyltransferase"/>
    <property type="match status" value="1"/>
</dbReference>
<dbReference type="InterPro" id="IPR041633">
    <property type="entry name" value="Polbeta"/>
</dbReference>
<dbReference type="RefSeq" id="WP_007290204.1">
    <property type="nucleotide sequence ID" value="NZ_AAWL01000021.1"/>
</dbReference>
<dbReference type="NCBIfam" id="NF047752">
    <property type="entry name" value="MntA_antitoxin"/>
    <property type="match status" value="1"/>
</dbReference>
<dbReference type="InterPro" id="IPR052930">
    <property type="entry name" value="TA_antitoxin_MntA"/>
</dbReference>
<proteinExistence type="predicted"/>
<evidence type="ECO:0000313" key="2">
    <source>
        <dbReference type="EMBL" id="EAX46816.1"/>
    </source>
</evidence>
<accession>A1HT54</accession>
<keyword evidence="3" id="KW-1185">Reference proteome</keyword>
<sequence>MEKDITATTGELVETIARYFAAVPQVTTVYLFGSRASGRARVGSDVDIAVLFVPGLPELERFDAKLTFAVDLSRLTHLEFDVVDLNSAPPLLKYAVRQNNILVVNKDDAYRVAFEVKSRREYFDLKPRLDARAKAILARY</sequence>
<name>A1HT54_9FIRM</name>
<organism evidence="2 3">
    <name type="scientific">Thermosinus carboxydivorans Nor1</name>
    <dbReference type="NCBI Taxonomy" id="401526"/>
    <lineage>
        <taxon>Bacteria</taxon>
        <taxon>Bacillati</taxon>
        <taxon>Bacillota</taxon>
        <taxon>Negativicutes</taxon>
        <taxon>Selenomonadales</taxon>
        <taxon>Sporomusaceae</taxon>
        <taxon>Thermosinus</taxon>
    </lineage>
</organism>
<dbReference type="EMBL" id="AAWL01000021">
    <property type="protein sequence ID" value="EAX46816.1"/>
    <property type="molecule type" value="Genomic_DNA"/>
</dbReference>
<protein>
    <submittedName>
        <fullName evidence="2">DNA polymerase, beta domain protein region</fullName>
    </submittedName>
</protein>
<dbReference type="Proteomes" id="UP000005139">
    <property type="component" value="Unassembled WGS sequence"/>
</dbReference>
<reference evidence="2 3" key="2">
    <citation type="submission" date="2007-01" db="EMBL/GenBank/DDBJ databases">
        <title>Sequencing of the draft genome and assembly of Thermosinus carboxydivorans Nor1.</title>
        <authorList>
            <consortium name="US DOE Joint Genome Institute (JGI-PGF)"/>
            <person name="Copeland A."/>
            <person name="Lucas S."/>
            <person name="Lapidus A."/>
            <person name="Barry K."/>
            <person name="Glavina del Rio T."/>
            <person name="Dalin E."/>
            <person name="Tice H."/>
            <person name="Bruce D."/>
            <person name="Pitluck S."/>
            <person name="Richardson P."/>
        </authorList>
    </citation>
    <scope>NUCLEOTIDE SEQUENCE [LARGE SCALE GENOMIC DNA]</scope>
    <source>
        <strain evidence="2 3">Nor1</strain>
    </source>
</reference>
<dbReference type="PANTHER" id="PTHR43852:SF3">
    <property type="entry name" value="NUCLEOTIDYLTRANSFERASE"/>
    <property type="match status" value="1"/>
</dbReference>
<dbReference type="InterPro" id="IPR043519">
    <property type="entry name" value="NT_sf"/>
</dbReference>
<evidence type="ECO:0000259" key="1">
    <source>
        <dbReference type="Pfam" id="PF18765"/>
    </source>
</evidence>